<evidence type="ECO:0008006" key="3">
    <source>
        <dbReference type="Google" id="ProtNLM"/>
    </source>
</evidence>
<organism evidence="1 2">
    <name type="scientific">Azomonas macrocytogenes</name>
    <name type="common">Azotobacter macrocytogenes</name>
    <dbReference type="NCBI Taxonomy" id="69962"/>
    <lineage>
        <taxon>Bacteria</taxon>
        <taxon>Pseudomonadati</taxon>
        <taxon>Pseudomonadota</taxon>
        <taxon>Gammaproteobacteria</taxon>
        <taxon>Pseudomonadales</taxon>
        <taxon>Pseudomonadaceae</taxon>
        <taxon>Azomonas</taxon>
    </lineage>
</organism>
<sequence length="134" mass="15656">MATPYFEHNLALLTHLRSILLAIGESEQISEESHQLFLERFDELLAKLPAFPEERHSGQDLICQVFQRYPQIAHLVPRDLLWFFGGNCLHFMPDEEIAMFQNLEDRRYEAENNGEPFNWSQELQLLSLNAGTTH</sequence>
<dbReference type="Proteomes" id="UP000549250">
    <property type="component" value="Unassembled WGS sequence"/>
</dbReference>
<dbReference type="AlphaFoldDB" id="A0A839T4B0"/>
<evidence type="ECO:0000313" key="1">
    <source>
        <dbReference type="EMBL" id="MBB3104377.1"/>
    </source>
</evidence>
<dbReference type="RefSeq" id="WP_183167256.1">
    <property type="nucleotide sequence ID" value="NZ_JACHXI010000015.1"/>
</dbReference>
<dbReference type="InterPro" id="IPR048156">
    <property type="entry name" value="PA2817-like"/>
</dbReference>
<accession>A0A839T4B0</accession>
<evidence type="ECO:0000313" key="2">
    <source>
        <dbReference type="Proteomes" id="UP000549250"/>
    </source>
</evidence>
<protein>
    <recommendedName>
        <fullName evidence="3">Dehydrogenase</fullName>
    </recommendedName>
</protein>
<reference evidence="1 2" key="1">
    <citation type="submission" date="2020-08" db="EMBL/GenBank/DDBJ databases">
        <title>Genomic Encyclopedia of Type Strains, Phase III (KMG-III): the genomes of soil and plant-associated and newly described type strains.</title>
        <authorList>
            <person name="Whitman W."/>
        </authorList>
    </citation>
    <scope>NUCLEOTIDE SEQUENCE [LARGE SCALE GENOMIC DNA]</scope>
    <source>
        <strain evidence="1 2">CECT 4462</strain>
    </source>
</reference>
<proteinExistence type="predicted"/>
<comment type="caution">
    <text evidence="1">The sequence shown here is derived from an EMBL/GenBank/DDBJ whole genome shotgun (WGS) entry which is preliminary data.</text>
</comment>
<name>A0A839T4B0_AZOMA</name>
<dbReference type="EMBL" id="JACHXI010000015">
    <property type="protein sequence ID" value="MBB3104377.1"/>
    <property type="molecule type" value="Genomic_DNA"/>
</dbReference>
<dbReference type="NCBIfam" id="NF041512">
    <property type="entry name" value="PA2817_fam"/>
    <property type="match status" value="1"/>
</dbReference>
<gene>
    <name evidence="1" type="ORF">FHR87_002793</name>
</gene>
<keyword evidence="2" id="KW-1185">Reference proteome</keyword>